<dbReference type="EMBL" id="JAUSVX010000015">
    <property type="protein sequence ID" value="MDQ0473126.1"/>
    <property type="molecule type" value="Genomic_DNA"/>
</dbReference>
<comment type="caution">
    <text evidence="1">The sequence shown here is derived from an EMBL/GenBank/DDBJ whole genome shotgun (WGS) entry which is preliminary data.</text>
</comment>
<dbReference type="Proteomes" id="UP001242480">
    <property type="component" value="Unassembled WGS sequence"/>
</dbReference>
<accession>A0ABU0JFR4</accession>
<evidence type="ECO:0000313" key="1">
    <source>
        <dbReference type="EMBL" id="MDQ0473126.1"/>
    </source>
</evidence>
<organism evidence="1 2">
    <name type="scientific">Labrys wisconsinensis</name>
    <dbReference type="NCBI Taxonomy" id="425677"/>
    <lineage>
        <taxon>Bacteria</taxon>
        <taxon>Pseudomonadati</taxon>
        <taxon>Pseudomonadota</taxon>
        <taxon>Alphaproteobacteria</taxon>
        <taxon>Hyphomicrobiales</taxon>
        <taxon>Xanthobacteraceae</taxon>
        <taxon>Labrys</taxon>
    </lineage>
</organism>
<keyword evidence="2" id="KW-1185">Reference proteome</keyword>
<sequence length="76" mass="8565">MDIPGPEIPDNHPDRLHDCLLAVEPAFRALAEQAELAGWSREEVATALNGLAFSRMMMVREMAAEDPPAERKRREH</sequence>
<name>A0ABU0JFR4_9HYPH</name>
<dbReference type="RefSeq" id="WP_307280979.1">
    <property type="nucleotide sequence ID" value="NZ_JAUSVX010000015.1"/>
</dbReference>
<evidence type="ECO:0000313" key="2">
    <source>
        <dbReference type="Proteomes" id="UP001242480"/>
    </source>
</evidence>
<reference evidence="1 2" key="1">
    <citation type="submission" date="2023-07" db="EMBL/GenBank/DDBJ databases">
        <title>Genomic Encyclopedia of Type Strains, Phase IV (KMG-IV): sequencing the most valuable type-strain genomes for metagenomic binning, comparative biology and taxonomic classification.</title>
        <authorList>
            <person name="Goeker M."/>
        </authorList>
    </citation>
    <scope>NUCLEOTIDE SEQUENCE [LARGE SCALE GENOMIC DNA]</scope>
    <source>
        <strain evidence="1 2">DSM 19619</strain>
    </source>
</reference>
<protein>
    <submittedName>
        <fullName evidence="1">Uncharacterized protein</fullName>
    </submittedName>
</protein>
<gene>
    <name evidence="1" type="ORF">QO011_006160</name>
</gene>
<proteinExistence type="predicted"/>